<keyword evidence="1" id="KW-1133">Transmembrane helix</keyword>
<dbReference type="RefSeq" id="WP_419186218.1">
    <property type="nucleotide sequence ID" value="NZ_CP036290.1"/>
</dbReference>
<reference evidence="2 3" key="1">
    <citation type="submission" date="2019-02" db="EMBL/GenBank/DDBJ databases">
        <title>Deep-cultivation of Planctomycetes and their phenomic and genomic characterization uncovers novel biology.</title>
        <authorList>
            <person name="Wiegand S."/>
            <person name="Jogler M."/>
            <person name="Boedeker C."/>
            <person name="Pinto D."/>
            <person name="Vollmers J."/>
            <person name="Rivas-Marin E."/>
            <person name="Kohn T."/>
            <person name="Peeters S.H."/>
            <person name="Heuer A."/>
            <person name="Rast P."/>
            <person name="Oberbeckmann S."/>
            <person name="Bunk B."/>
            <person name="Jeske O."/>
            <person name="Meyerdierks A."/>
            <person name="Storesund J.E."/>
            <person name="Kallscheuer N."/>
            <person name="Luecker S."/>
            <person name="Lage O.M."/>
            <person name="Pohl T."/>
            <person name="Merkel B.J."/>
            <person name="Hornburger P."/>
            <person name="Mueller R.-W."/>
            <person name="Bruemmer F."/>
            <person name="Labrenz M."/>
            <person name="Spormann A.M."/>
            <person name="Op den Camp H."/>
            <person name="Overmann J."/>
            <person name="Amann R."/>
            <person name="Jetten M.S.M."/>
            <person name="Mascher T."/>
            <person name="Medema M.H."/>
            <person name="Devos D.P."/>
            <person name="Kaster A.-K."/>
            <person name="Ovreas L."/>
            <person name="Rohde M."/>
            <person name="Galperin M.Y."/>
            <person name="Jogler C."/>
        </authorList>
    </citation>
    <scope>NUCLEOTIDE SEQUENCE [LARGE SCALE GENOMIC DNA]</scope>
    <source>
        <strain evidence="2 3">Pla163</strain>
    </source>
</reference>
<keyword evidence="1" id="KW-0472">Membrane</keyword>
<dbReference type="Proteomes" id="UP000319342">
    <property type="component" value="Chromosome"/>
</dbReference>
<protein>
    <recommendedName>
        <fullName evidence="4">DUF304 domain-containing protein</fullName>
    </recommendedName>
</protein>
<gene>
    <name evidence="2" type="ORF">Pla163_04280</name>
</gene>
<evidence type="ECO:0000256" key="1">
    <source>
        <dbReference type="SAM" id="Phobius"/>
    </source>
</evidence>
<feature type="transmembrane region" description="Helical" evidence="1">
    <location>
        <begin position="58"/>
        <end position="80"/>
    </location>
</feature>
<evidence type="ECO:0000313" key="2">
    <source>
        <dbReference type="EMBL" id="QDU83329.1"/>
    </source>
</evidence>
<dbReference type="AlphaFoldDB" id="A0A518CVS8"/>
<sequence>MDLVRSARGVRLELEPVGVLVGSRGLLARSATAALPALALTVAVVLTALPQLDSPGLALLVFFVLGNLWLFVALMTVHAIDLGRRRTLIGVVDGALLVERRGALRTQRIAIGRAELERLEVGPHFAVLHQRQLPCLVVARRGADPLHLLAERSVSDLEWIATTLRSALGLVAQADELLDPDNEALASR</sequence>
<proteinExistence type="predicted"/>
<name>A0A518CVS8_9BACT</name>
<feature type="transmembrane region" description="Helical" evidence="1">
    <location>
        <begin position="33"/>
        <end position="52"/>
    </location>
</feature>
<evidence type="ECO:0008006" key="4">
    <source>
        <dbReference type="Google" id="ProtNLM"/>
    </source>
</evidence>
<evidence type="ECO:0000313" key="3">
    <source>
        <dbReference type="Proteomes" id="UP000319342"/>
    </source>
</evidence>
<keyword evidence="1" id="KW-0812">Transmembrane</keyword>
<dbReference type="EMBL" id="CP036290">
    <property type="protein sequence ID" value="QDU83329.1"/>
    <property type="molecule type" value="Genomic_DNA"/>
</dbReference>
<accession>A0A518CVS8</accession>
<organism evidence="2 3">
    <name type="scientific">Rohdeia mirabilis</name>
    <dbReference type="NCBI Taxonomy" id="2528008"/>
    <lineage>
        <taxon>Bacteria</taxon>
        <taxon>Pseudomonadati</taxon>
        <taxon>Planctomycetota</taxon>
        <taxon>Planctomycetia</taxon>
        <taxon>Planctomycetia incertae sedis</taxon>
        <taxon>Rohdeia</taxon>
    </lineage>
</organism>
<keyword evidence="3" id="KW-1185">Reference proteome</keyword>